<dbReference type="OrthoDB" id="9797223at2"/>
<evidence type="ECO:0000256" key="1">
    <source>
        <dbReference type="ARBA" id="ARBA00023015"/>
    </source>
</evidence>
<dbReference type="InterPro" id="IPR036390">
    <property type="entry name" value="WH_DNA-bd_sf"/>
</dbReference>
<organism evidence="5 6">
    <name type="scientific">Clostridium disporicum</name>
    <dbReference type="NCBI Taxonomy" id="84024"/>
    <lineage>
        <taxon>Bacteria</taxon>
        <taxon>Bacillati</taxon>
        <taxon>Bacillota</taxon>
        <taxon>Clostridia</taxon>
        <taxon>Eubacteriales</taxon>
        <taxon>Clostridiaceae</taxon>
        <taxon>Clostridium</taxon>
    </lineage>
</organism>
<evidence type="ECO:0000313" key="6">
    <source>
        <dbReference type="Proteomes" id="UP000095594"/>
    </source>
</evidence>
<keyword evidence="1" id="KW-0805">Transcription regulation</keyword>
<dbReference type="SUPFAM" id="SSF46785">
    <property type="entry name" value="Winged helix' DNA-binding domain"/>
    <property type="match status" value="1"/>
</dbReference>
<keyword evidence="3" id="KW-0804">Transcription</keyword>
<dbReference type="PROSITE" id="PS51000">
    <property type="entry name" value="HTH_DEOR_2"/>
    <property type="match status" value="1"/>
</dbReference>
<dbReference type="Pfam" id="PF00455">
    <property type="entry name" value="DeoRC"/>
    <property type="match status" value="1"/>
</dbReference>
<feature type="domain" description="HTH deoR-type" evidence="4">
    <location>
        <begin position="3"/>
        <end position="58"/>
    </location>
</feature>
<keyword evidence="2" id="KW-0238">DNA-binding</keyword>
<dbReference type="PRINTS" id="PR00037">
    <property type="entry name" value="HTHLACR"/>
</dbReference>
<evidence type="ECO:0000313" key="5">
    <source>
        <dbReference type="EMBL" id="CUO18831.1"/>
    </source>
</evidence>
<accession>A0A174CZA0</accession>
<dbReference type="Gene3D" id="3.40.50.1360">
    <property type="match status" value="1"/>
</dbReference>
<dbReference type="InterPro" id="IPR037171">
    <property type="entry name" value="NagB/RpiA_transferase-like"/>
</dbReference>
<sequence length="250" mass="27824">MLTQERHALILEKLEKESVVYLSDLINLLDASESTIRRDLNYLDKAGLLKKVHGGATSLNSKLINTTEFEVEVRQGINKEDKIAIAKYAASLIKNDDLIYIDSGTTTELMIDFIEAKGATFVTNGIGHAKKLIHKNLTTYILGGELKLTTEAIIGIEAINSLRKYNFTKGFFGANGIDIERGFTTPDIREAMVKEEALKKSKLSFVLADNSKFNEVSSITFGEISNTSIITTKLEDIRFKKVTKIVEVDE</sequence>
<dbReference type="EMBL" id="CYZX01000006">
    <property type="protein sequence ID" value="CUO18831.1"/>
    <property type="molecule type" value="Genomic_DNA"/>
</dbReference>
<dbReference type="AlphaFoldDB" id="A0A174CZA0"/>
<reference evidence="5 6" key="1">
    <citation type="submission" date="2015-09" db="EMBL/GenBank/DDBJ databases">
        <authorList>
            <consortium name="Pathogen Informatics"/>
        </authorList>
    </citation>
    <scope>NUCLEOTIDE SEQUENCE [LARGE SCALE GENOMIC DNA]</scope>
    <source>
        <strain evidence="5 6">2789STDY5834856</strain>
    </source>
</reference>
<protein>
    <submittedName>
        <fullName evidence="5">Putative HTH-type transcriptional regulator FruR</fullName>
    </submittedName>
</protein>
<dbReference type="InterPro" id="IPR014036">
    <property type="entry name" value="DeoR-like_C"/>
</dbReference>
<dbReference type="RefSeq" id="WP_055264619.1">
    <property type="nucleotide sequence ID" value="NZ_CABIXQ010000006.1"/>
</dbReference>
<dbReference type="SMART" id="SM01134">
    <property type="entry name" value="DeoRC"/>
    <property type="match status" value="1"/>
</dbReference>
<evidence type="ECO:0000256" key="3">
    <source>
        <dbReference type="ARBA" id="ARBA00023163"/>
    </source>
</evidence>
<dbReference type="SMART" id="SM00420">
    <property type="entry name" value="HTH_DEOR"/>
    <property type="match status" value="1"/>
</dbReference>
<dbReference type="InterPro" id="IPR050313">
    <property type="entry name" value="Carb_Metab_HTH_regulators"/>
</dbReference>
<dbReference type="SUPFAM" id="SSF100950">
    <property type="entry name" value="NagB/RpiA/CoA transferase-like"/>
    <property type="match status" value="1"/>
</dbReference>
<dbReference type="PANTHER" id="PTHR30363">
    <property type="entry name" value="HTH-TYPE TRANSCRIPTIONAL REGULATOR SRLR-RELATED"/>
    <property type="match status" value="1"/>
</dbReference>
<evidence type="ECO:0000259" key="4">
    <source>
        <dbReference type="PROSITE" id="PS51000"/>
    </source>
</evidence>
<dbReference type="InterPro" id="IPR018356">
    <property type="entry name" value="Tscrpt_reg_HTH_DeoR_CS"/>
</dbReference>
<dbReference type="GO" id="GO:0003677">
    <property type="term" value="F:DNA binding"/>
    <property type="evidence" value="ECO:0007669"/>
    <property type="project" value="UniProtKB-KW"/>
</dbReference>
<gene>
    <name evidence="5" type="primary">fruR</name>
    <name evidence="5" type="ORF">ERS852471_01099</name>
</gene>
<proteinExistence type="predicted"/>
<dbReference type="Proteomes" id="UP000095594">
    <property type="component" value="Unassembled WGS sequence"/>
</dbReference>
<dbReference type="PANTHER" id="PTHR30363:SF56">
    <property type="entry name" value="TRANSCRIPTIONAL REGULATOR, DEOR FAMILY"/>
    <property type="match status" value="1"/>
</dbReference>
<dbReference type="PROSITE" id="PS00894">
    <property type="entry name" value="HTH_DEOR_1"/>
    <property type="match status" value="1"/>
</dbReference>
<evidence type="ECO:0000256" key="2">
    <source>
        <dbReference type="ARBA" id="ARBA00023125"/>
    </source>
</evidence>
<dbReference type="InterPro" id="IPR001034">
    <property type="entry name" value="DeoR_HTH"/>
</dbReference>
<dbReference type="GO" id="GO:0003700">
    <property type="term" value="F:DNA-binding transcription factor activity"/>
    <property type="evidence" value="ECO:0007669"/>
    <property type="project" value="InterPro"/>
</dbReference>
<name>A0A174CZA0_9CLOT</name>
<dbReference type="Pfam" id="PF08220">
    <property type="entry name" value="HTH_DeoR"/>
    <property type="match status" value="1"/>
</dbReference>